<evidence type="ECO:0000259" key="1">
    <source>
        <dbReference type="Pfam" id="PF13744"/>
    </source>
</evidence>
<dbReference type="InterPro" id="IPR010982">
    <property type="entry name" value="Lambda_DNA-bd_dom_sf"/>
</dbReference>
<proteinExistence type="predicted"/>
<dbReference type="Pfam" id="PF13744">
    <property type="entry name" value="HTH_37"/>
    <property type="match status" value="1"/>
</dbReference>
<dbReference type="Gene3D" id="1.10.260.40">
    <property type="entry name" value="lambda repressor-like DNA-binding domains"/>
    <property type="match status" value="1"/>
</dbReference>
<dbReference type="InterPro" id="IPR039554">
    <property type="entry name" value="HigA2-like_HTH"/>
</dbReference>
<dbReference type="EMBL" id="CABVJC010000004">
    <property type="protein sequence ID" value="VVQ04080.1"/>
    <property type="molecule type" value="Genomic_DNA"/>
</dbReference>
<dbReference type="OrthoDB" id="129377at2"/>
<organism evidence="2 3">
    <name type="scientific">Pseudomonas fluorescens</name>
    <dbReference type="NCBI Taxonomy" id="294"/>
    <lineage>
        <taxon>Bacteria</taxon>
        <taxon>Pseudomonadati</taxon>
        <taxon>Pseudomonadota</taxon>
        <taxon>Gammaproteobacteria</taxon>
        <taxon>Pseudomonadales</taxon>
        <taxon>Pseudomonadaceae</taxon>
        <taxon>Pseudomonas</taxon>
    </lineage>
</organism>
<dbReference type="RefSeq" id="WP_150693325.1">
    <property type="nucleotide sequence ID" value="NZ_CABVJC010000004.1"/>
</dbReference>
<dbReference type="SUPFAM" id="SSF47413">
    <property type="entry name" value="lambda repressor-like DNA-binding domains"/>
    <property type="match status" value="1"/>
</dbReference>
<evidence type="ECO:0000313" key="2">
    <source>
        <dbReference type="EMBL" id="VVQ04080.1"/>
    </source>
</evidence>
<reference evidence="2 3" key="1">
    <citation type="submission" date="2019-09" db="EMBL/GenBank/DDBJ databases">
        <authorList>
            <person name="Chandra G."/>
            <person name="Truman W A."/>
        </authorList>
    </citation>
    <scope>NUCLEOTIDE SEQUENCE [LARGE SCALE GENOMIC DNA]</scope>
    <source>
        <strain evidence="2">PS941</strain>
    </source>
</reference>
<dbReference type="Proteomes" id="UP000326452">
    <property type="component" value="Unassembled WGS sequence"/>
</dbReference>
<protein>
    <recommendedName>
        <fullName evidence="1">HigA2-like helix-turn-helix domain-containing protein</fullName>
    </recommendedName>
</protein>
<accession>A0A5E7U024</accession>
<gene>
    <name evidence="2" type="ORF">PS941_02883</name>
</gene>
<feature type="domain" description="HigA2-like helix-turn-helix" evidence="1">
    <location>
        <begin position="11"/>
        <end position="77"/>
    </location>
</feature>
<sequence>MSEIEESTGNVYQDLELEHAGEMLLKSEYATKLISLIESTDISESEAAQRLGIPLENLQQLLRGKFREVSVTTMVDYSRKISGLVSGATGSPPSARTVFI</sequence>
<dbReference type="AlphaFoldDB" id="A0A5E7U024"/>
<name>A0A5E7U024_PSEFL</name>
<dbReference type="GO" id="GO:0003677">
    <property type="term" value="F:DNA binding"/>
    <property type="evidence" value="ECO:0007669"/>
    <property type="project" value="InterPro"/>
</dbReference>
<evidence type="ECO:0000313" key="3">
    <source>
        <dbReference type="Proteomes" id="UP000326452"/>
    </source>
</evidence>